<dbReference type="NCBIfam" id="TIGR03054">
    <property type="entry name" value="photo_alph_chp1"/>
    <property type="match status" value="1"/>
</dbReference>
<evidence type="ECO:0000313" key="3">
    <source>
        <dbReference type="Proteomes" id="UP000572377"/>
    </source>
</evidence>
<dbReference type="Proteomes" id="UP000572377">
    <property type="component" value="Unassembled WGS sequence"/>
</dbReference>
<evidence type="ECO:0000313" key="2">
    <source>
        <dbReference type="EMBL" id="NNU79373.1"/>
    </source>
</evidence>
<dbReference type="RefSeq" id="WP_171322283.1">
    <property type="nucleotide sequence ID" value="NZ_JABFBC010000001.1"/>
</dbReference>
<dbReference type="AlphaFoldDB" id="A0A849KQM3"/>
<keyword evidence="1" id="KW-0472">Membrane</keyword>
<gene>
    <name evidence="2" type="ORF">HMH01_02875</name>
</gene>
<feature type="transmembrane region" description="Helical" evidence="1">
    <location>
        <begin position="21"/>
        <end position="42"/>
    </location>
</feature>
<dbReference type="EMBL" id="JABFBC010000001">
    <property type="protein sequence ID" value="NNU79373.1"/>
    <property type="molecule type" value="Genomic_DNA"/>
</dbReference>
<comment type="caution">
    <text evidence="2">The sequence shown here is derived from an EMBL/GenBank/DDBJ whole genome shotgun (WGS) entry which is preliminary data.</text>
</comment>
<keyword evidence="3" id="KW-1185">Reference proteome</keyword>
<protein>
    <submittedName>
        <fullName evidence="2">Pullulanase</fullName>
    </submittedName>
</protein>
<sequence length="155" mass="16821">MQTRTDIPMRVSDHEQMIPKVLLRAMAGLVVITLALVSFAVLTDRPPEAQTHTAPVAKSLLIQIKEGPESSVIVTDMNGNLLSDSSRPAAGFLSVVHSALAFERKRHGVTGEPPVHLVRFADGRLGLRDDATGWKIHLTGFGQDNHRVFAAILAE</sequence>
<evidence type="ECO:0000256" key="1">
    <source>
        <dbReference type="SAM" id="Phobius"/>
    </source>
</evidence>
<reference evidence="2 3" key="1">
    <citation type="submission" date="2020-05" db="EMBL/GenBank/DDBJ databases">
        <title>Gimesia benthica sp. nov., a novel planctomycete isolated from a deep-sea water sample of the Northwest Indian Ocean.</title>
        <authorList>
            <person name="Wang J."/>
            <person name="Ruan C."/>
            <person name="Song L."/>
            <person name="Zhu Y."/>
            <person name="Li A."/>
            <person name="Zheng X."/>
            <person name="Wang L."/>
            <person name="Lu Z."/>
            <person name="Huang Y."/>
            <person name="Du W."/>
            <person name="Zhou Y."/>
            <person name="Huang L."/>
            <person name="Dai X."/>
        </authorList>
    </citation>
    <scope>NUCLEOTIDE SEQUENCE [LARGE SCALE GENOMIC DNA]</scope>
    <source>
        <strain evidence="2 3">YYQ-30</strain>
    </source>
</reference>
<keyword evidence="1" id="KW-0812">Transmembrane</keyword>
<name>A0A849KQM3_9RHOB</name>
<organism evidence="2 3">
    <name type="scientific">Halovulum dunhuangense</name>
    <dbReference type="NCBI Taxonomy" id="1505036"/>
    <lineage>
        <taxon>Bacteria</taxon>
        <taxon>Pseudomonadati</taxon>
        <taxon>Pseudomonadota</taxon>
        <taxon>Alphaproteobacteria</taxon>
        <taxon>Rhodobacterales</taxon>
        <taxon>Paracoccaceae</taxon>
        <taxon>Halovulum</taxon>
    </lineage>
</organism>
<keyword evidence="1" id="KW-1133">Transmembrane helix</keyword>
<accession>A0A849KQM3</accession>
<dbReference type="InterPro" id="IPR017495">
    <property type="entry name" value="PuhC"/>
</dbReference>
<proteinExistence type="predicted"/>